<dbReference type="GO" id="GO:0016020">
    <property type="term" value="C:membrane"/>
    <property type="evidence" value="ECO:0007669"/>
    <property type="project" value="InterPro"/>
</dbReference>
<dbReference type="Proteomes" id="UP000190188">
    <property type="component" value="Unassembled WGS sequence"/>
</dbReference>
<gene>
    <name evidence="4" type="ORF">BVG16_21000</name>
</gene>
<evidence type="ECO:0000256" key="2">
    <source>
        <dbReference type="ARBA" id="ARBA00023136"/>
    </source>
</evidence>
<organism evidence="4 5">
    <name type="scientific">Paenibacillus selenitireducens</name>
    <dbReference type="NCBI Taxonomy" id="1324314"/>
    <lineage>
        <taxon>Bacteria</taxon>
        <taxon>Bacillati</taxon>
        <taxon>Bacillota</taxon>
        <taxon>Bacilli</taxon>
        <taxon>Bacillales</taxon>
        <taxon>Paenibacillaceae</taxon>
        <taxon>Paenibacillus</taxon>
    </lineage>
</organism>
<name>A0A1T2X5I0_9BACL</name>
<dbReference type="PIRSF" id="PIRSF005690">
    <property type="entry name" value="GerBA"/>
    <property type="match status" value="1"/>
</dbReference>
<feature type="transmembrane region" description="Helical" evidence="3">
    <location>
        <begin position="398"/>
        <end position="422"/>
    </location>
</feature>
<dbReference type="AlphaFoldDB" id="A0A1T2X5I0"/>
<keyword evidence="2 3" id="KW-0472">Membrane</keyword>
<reference evidence="4 5" key="1">
    <citation type="submission" date="2017-01" db="EMBL/GenBank/DDBJ databases">
        <title>Genome analysis of Paenibacillus selenitrireducens ES3-24.</title>
        <authorList>
            <person name="Xu D."/>
            <person name="Yao R."/>
            <person name="Zheng S."/>
        </authorList>
    </citation>
    <scope>NUCLEOTIDE SEQUENCE [LARGE SCALE GENOMIC DNA]</scope>
    <source>
        <strain evidence="4 5">ES3-24</strain>
    </source>
</reference>
<comment type="similarity">
    <text evidence="1">Belongs to the GerABKA family.</text>
</comment>
<dbReference type="OrthoDB" id="1726708at2"/>
<feature type="transmembrane region" description="Helical" evidence="3">
    <location>
        <begin position="271"/>
        <end position="293"/>
    </location>
</feature>
<feature type="transmembrane region" description="Helical" evidence="3">
    <location>
        <begin position="367"/>
        <end position="386"/>
    </location>
</feature>
<dbReference type="PANTHER" id="PTHR22550:SF5">
    <property type="entry name" value="LEUCINE ZIPPER PROTEIN 4"/>
    <property type="match status" value="1"/>
</dbReference>
<dbReference type="STRING" id="1324314.BVG16_21000"/>
<sequence>MSDLVETLRTQFSSIFHDNTTVIIRAVAHDTAVCYLPELINIEQLNKFVLTPLQQVHWVPTSEQLKRYVMVGEVRTMESIADAIPLMMKGWVYVATPHTGVVVNIANIPNRQIGSPQNETTILGPMLAFNESLETNTALLRSSIPNTALHKEAFKIGNKRNTSVHLMYMTDQVEESCANIVRQRIQQLYSNDITGSSELMHLIQDNDSSIFPQMILTERVDLASHSLLEGKIVILVDGSPLVIIGPSEFTDFFLTTEDRYMGWGIGTFLRILRMLALLISVYLTPAYVAALTFHYEIIPSSLLVSLIESRSRVPFPPLFETLILELTMELLREAGARLPTKVGQTMGIVGGIVIGQAAVQAGFTSNILIMLVALAALGSFATPNYLMSSTLRLIRYPMVIFAGLWGSIGIVFFSVLATIHLIRQTSLGQPYFYPIHPSHKSSTLDQDVLMPELKGLTSTGHRIRKYAKSFRLSSLWTGKIDN</sequence>
<dbReference type="RefSeq" id="WP_078501164.1">
    <property type="nucleotide sequence ID" value="NZ_MSZX01000009.1"/>
</dbReference>
<dbReference type="InterPro" id="IPR050768">
    <property type="entry name" value="UPF0353/GerABKA_families"/>
</dbReference>
<accession>A0A1T2X5I0</accession>
<dbReference type="Pfam" id="PF03323">
    <property type="entry name" value="GerA"/>
    <property type="match status" value="1"/>
</dbReference>
<dbReference type="EMBL" id="MSZX01000009">
    <property type="protein sequence ID" value="OPA75092.1"/>
    <property type="molecule type" value="Genomic_DNA"/>
</dbReference>
<proteinExistence type="inferred from homology"/>
<protein>
    <submittedName>
        <fullName evidence="4">Spore germination protein</fullName>
    </submittedName>
</protein>
<dbReference type="InterPro" id="IPR004995">
    <property type="entry name" value="Spore_Ger"/>
</dbReference>
<evidence type="ECO:0000313" key="4">
    <source>
        <dbReference type="EMBL" id="OPA75092.1"/>
    </source>
</evidence>
<evidence type="ECO:0000256" key="3">
    <source>
        <dbReference type="SAM" id="Phobius"/>
    </source>
</evidence>
<evidence type="ECO:0000313" key="5">
    <source>
        <dbReference type="Proteomes" id="UP000190188"/>
    </source>
</evidence>
<comment type="caution">
    <text evidence="4">The sequence shown here is derived from an EMBL/GenBank/DDBJ whole genome shotgun (WGS) entry which is preliminary data.</text>
</comment>
<keyword evidence="3" id="KW-1133">Transmembrane helix</keyword>
<keyword evidence="5" id="KW-1185">Reference proteome</keyword>
<dbReference type="PANTHER" id="PTHR22550">
    <property type="entry name" value="SPORE GERMINATION PROTEIN"/>
    <property type="match status" value="1"/>
</dbReference>
<dbReference type="GO" id="GO:0009847">
    <property type="term" value="P:spore germination"/>
    <property type="evidence" value="ECO:0007669"/>
    <property type="project" value="InterPro"/>
</dbReference>
<keyword evidence="3" id="KW-0812">Transmembrane</keyword>
<evidence type="ECO:0000256" key="1">
    <source>
        <dbReference type="ARBA" id="ARBA00005278"/>
    </source>
</evidence>